<proteinExistence type="predicted"/>
<accession>A0A1I5HSE8</accession>
<feature type="domain" description="DUF6545" evidence="2">
    <location>
        <begin position="258"/>
        <end position="345"/>
    </location>
</feature>
<keyword evidence="1" id="KW-1133">Transmembrane helix</keyword>
<evidence type="ECO:0000313" key="3">
    <source>
        <dbReference type="EMBL" id="SFO50836.1"/>
    </source>
</evidence>
<organism evidence="3 4">
    <name type="scientific">Pseudonocardia ammonioxydans</name>
    <dbReference type="NCBI Taxonomy" id="260086"/>
    <lineage>
        <taxon>Bacteria</taxon>
        <taxon>Bacillati</taxon>
        <taxon>Actinomycetota</taxon>
        <taxon>Actinomycetes</taxon>
        <taxon>Pseudonocardiales</taxon>
        <taxon>Pseudonocardiaceae</taxon>
        <taxon>Pseudonocardia</taxon>
    </lineage>
</organism>
<evidence type="ECO:0000256" key="1">
    <source>
        <dbReference type="SAM" id="Phobius"/>
    </source>
</evidence>
<feature type="transmembrane region" description="Helical" evidence="1">
    <location>
        <begin position="145"/>
        <end position="170"/>
    </location>
</feature>
<keyword evidence="1" id="KW-0472">Membrane</keyword>
<feature type="transmembrane region" description="Helical" evidence="1">
    <location>
        <begin position="104"/>
        <end position="125"/>
    </location>
</feature>
<dbReference type="EMBL" id="FOUY01000073">
    <property type="protein sequence ID" value="SFO50836.1"/>
    <property type="molecule type" value="Genomic_DNA"/>
</dbReference>
<feature type="transmembrane region" description="Helical" evidence="1">
    <location>
        <begin position="6"/>
        <end position="24"/>
    </location>
</feature>
<dbReference type="RefSeq" id="WP_143105655.1">
    <property type="nucleotide sequence ID" value="NZ_FOUY01000073.1"/>
</dbReference>
<protein>
    <recommendedName>
        <fullName evidence="2">DUF6545 domain-containing protein</fullName>
    </recommendedName>
</protein>
<gene>
    <name evidence="3" type="ORF">SAMN05216207_10736</name>
</gene>
<feature type="transmembrane region" description="Helical" evidence="1">
    <location>
        <begin position="182"/>
        <end position="207"/>
    </location>
</feature>
<evidence type="ECO:0000313" key="4">
    <source>
        <dbReference type="Proteomes" id="UP000199614"/>
    </source>
</evidence>
<feature type="transmembrane region" description="Helical" evidence="1">
    <location>
        <begin position="72"/>
        <end position="92"/>
    </location>
</feature>
<name>A0A1I5HSE8_PSUAM</name>
<reference evidence="3 4" key="1">
    <citation type="submission" date="2016-10" db="EMBL/GenBank/DDBJ databases">
        <authorList>
            <person name="de Groot N.N."/>
        </authorList>
    </citation>
    <scope>NUCLEOTIDE SEQUENCE [LARGE SCALE GENOMIC DNA]</scope>
    <source>
        <strain evidence="3 4">CGMCC 4.1877</strain>
    </source>
</reference>
<dbReference type="InterPro" id="IPR046675">
    <property type="entry name" value="DUF6545"/>
</dbReference>
<dbReference type="Pfam" id="PF20182">
    <property type="entry name" value="DUF6545"/>
    <property type="match status" value="1"/>
</dbReference>
<feature type="transmembrane region" description="Helical" evidence="1">
    <location>
        <begin position="31"/>
        <end position="52"/>
    </location>
</feature>
<keyword evidence="1" id="KW-0812">Transmembrane</keyword>
<keyword evidence="4" id="KW-1185">Reference proteome</keyword>
<feature type="transmembrane region" description="Helical" evidence="1">
    <location>
        <begin position="227"/>
        <end position="245"/>
    </location>
</feature>
<dbReference type="AlphaFoldDB" id="A0A1I5HSE8"/>
<dbReference type="Proteomes" id="UP000199614">
    <property type="component" value="Unassembled WGS sequence"/>
</dbReference>
<dbReference type="OrthoDB" id="4772902at2"/>
<evidence type="ECO:0000259" key="2">
    <source>
        <dbReference type="Pfam" id="PF20182"/>
    </source>
</evidence>
<sequence length="395" mass="44034">MIFWFEAIASVVLIALTMWQWHQVRHNSGDAALKTLAVGVTTLAFIMTMSVADFPLTAPIHDVLRAVSFTNIAWTLLFYCFSVFFLLAQVGNECRDPKRIRRQAVAEFALYMAFLVPGLLALYTAAPDFFGRDRDPDSYLTARNIIYYIGTAFYPILAWSIGAARAVSYLRLLAHKWARTAAIGIIVAMGVMAIGVNGVSLVRQGLYIAYPGSKWPVMSDLYNTGRIGGQILLVLALVSIPLASLRARVSERRELDRKNWYADALQPLRRTLIGEFPDVALPSRRSTEAPNPEIGRTMIEVSDGLAYLAEWDLPAEDGSVADHVASALRVRRAAADSPWATSAAPTTFDEHELPQWEPDFPASQWEARAQWMLELQNDLLHRGVLTEQPVPDGRR</sequence>